<name>A0A8H6CIB9_9LECA</name>
<proteinExistence type="predicted"/>
<dbReference type="AlphaFoldDB" id="A0A8H6CIB9"/>
<dbReference type="RefSeq" id="XP_037152898.1">
    <property type="nucleotide sequence ID" value="XM_037291463.1"/>
</dbReference>
<sequence>MDDAIKEKLRLATLHNGELLRIGKTQGQEREHIARTQAQAREHRKLTHDAIHDGAIARQKALNEENYEHRERLLKLERQYASHETGVEPRESVPESENVPEDFERSGGGGTEDNESVEAFVLPQDDLRVECATDGKVSRDFGSKTAAMFETASSVGLFWTIPLRGERKYDP</sequence>
<dbReference type="Proteomes" id="UP000593566">
    <property type="component" value="Unassembled WGS sequence"/>
</dbReference>
<reference evidence="2 3" key="1">
    <citation type="journal article" date="2020" name="Genomics">
        <title>Complete, high-quality genomes from long-read metagenomic sequencing of two wolf lichen thalli reveals enigmatic genome architecture.</title>
        <authorList>
            <person name="McKenzie S.K."/>
            <person name="Walston R.F."/>
            <person name="Allen J.L."/>
        </authorList>
    </citation>
    <scope>NUCLEOTIDE SEQUENCE [LARGE SCALE GENOMIC DNA]</scope>
    <source>
        <strain evidence="2">WasteWater1</strain>
    </source>
</reference>
<feature type="region of interest" description="Disordered" evidence="1">
    <location>
        <begin position="76"/>
        <end position="114"/>
    </location>
</feature>
<feature type="region of interest" description="Disordered" evidence="1">
    <location>
        <begin position="25"/>
        <end position="44"/>
    </location>
</feature>
<dbReference type="GeneID" id="59328943"/>
<protein>
    <submittedName>
        <fullName evidence="2">Uncharacterized protein</fullName>
    </submittedName>
</protein>
<gene>
    <name evidence="2" type="ORF">HO133_000524</name>
</gene>
<accession>A0A8H6CIB9</accession>
<evidence type="ECO:0000256" key="1">
    <source>
        <dbReference type="SAM" id="MobiDB-lite"/>
    </source>
</evidence>
<dbReference type="EMBL" id="JACCJB010000010">
    <property type="protein sequence ID" value="KAF6223681.1"/>
    <property type="molecule type" value="Genomic_DNA"/>
</dbReference>
<comment type="caution">
    <text evidence="2">The sequence shown here is derived from an EMBL/GenBank/DDBJ whole genome shotgun (WGS) entry which is preliminary data.</text>
</comment>
<evidence type="ECO:0000313" key="2">
    <source>
        <dbReference type="EMBL" id="KAF6223681.1"/>
    </source>
</evidence>
<feature type="compositionally biased region" description="Basic and acidic residues" evidence="1">
    <location>
        <begin position="76"/>
        <end position="93"/>
    </location>
</feature>
<keyword evidence="3" id="KW-1185">Reference proteome</keyword>
<evidence type="ECO:0000313" key="3">
    <source>
        <dbReference type="Proteomes" id="UP000593566"/>
    </source>
</evidence>
<organism evidence="2 3">
    <name type="scientific">Letharia lupina</name>
    <dbReference type="NCBI Taxonomy" id="560253"/>
    <lineage>
        <taxon>Eukaryota</taxon>
        <taxon>Fungi</taxon>
        <taxon>Dikarya</taxon>
        <taxon>Ascomycota</taxon>
        <taxon>Pezizomycotina</taxon>
        <taxon>Lecanoromycetes</taxon>
        <taxon>OSLEUM clade</taxon>
        <taxon>Lecanoromycetidae</taxon>
        <taxon>Lecanorales</taxon>
        <taxon>Lecanorineae</taxon>
        <taxon>Parmeliaceae</taxon>
        <taxon>Letharia</taxon>
    </lineage>
</organism>